<organism evidence="1 2">
    <name type="scientific">Candidatus Blautia stercorigallinarum</name>
    <dbReference type="NCBI Taxonomy" id="2838501"/>
    <lineage>
        <taxon>Bacteria</taxon>
        <taxon>Bacillati</taxon>
        <taxon>Bacillota</taxon>
        <taxon>Clostridia</taxon>
        <taxon>Lachnospirales</taxon>
        <taxon>Lachnospiraceae</taxon>
        <taxon>Blautia</taxon>
    </lineage>
</organism>
<evidence type="ECO:0008006" key="3">
    <source>
        <dbReference type="Google" id="ProtNLM"/>
    </source>
</evidence>
<sequence>MDFPFYDVPNTATIICCHIIDDGKPILYVSHDEDDGMWQFLCGSTHDIDEARMISLKEAFDLDNSIGVLKDMPCGYYAERNTQNDNWIVKKKKILMDE</sequence>
<reference evidence="1" key="2">
    <citation type="submission" date="2021-04" db="EMBL/GenBank/DDBJ databases">
        <authorList>
            <person name="Gilroy R."/>
        </authorList>
    </citation>
    <scope>NUCLEOTIDE SEQUENCE</scope>
    <source>
        <strain evidence="1">CHK195-9823</strain>
    </source>
</reference>
<protein>
    <recommendedName>
        <fullName evidence="3">DUF2185 domain-containing protein</fullName>
    </recommendedName>
</protein>
<evidence type="ECO:0000313" key="2">
    <source>
        <dbReference type="Proteomes" id="UP000886814"/>
    </source>
</evidence>
<name>A0A9D1THQ9_9FIRM</name>
<gene>
    <name evidence="1" type="ORF">H9747_15070</name>
</gene>
<dbReference type="AlphaFoldDB" id="A0A9D1THQ9"/>
<reference evidence="1" key="1">
    <citation type="journal article" date="2021" name="PeerJ">
        <title>Extensive microbial diversity within the chicken gut microbiome revealed by metagenomics and culture.</title>
        <authorList>
            <person name="Gilroy R."/>
            <person name="Ravi A."/>
            <person name="Getino M."/>
            <person name="Pursley I."/>
            <person name="Horton D.L."/>
            <person name="Alikhan N.F."/>
            <person name="Baker D."/>
            <person name="Gharbi K."/>
            <person name="Hall N."/>
            <person name="Watson M."/>
            <person name="Adriaenssens E.M."/>
            <person name="Foster-Nyarko E."/>
            <person name="Jarju S."/>
            <person name="Secka A."/>
            <person name="Antonio M."/>
            <person name="Oren A."/>
            <person name="Chaudhuri R.R."/>
            <person name="La Ragione R."/>
            <person name="Hildebrand F."/>
            <person name="Pallen M.J."/>
        </authorList>
    </citation>
    <scope>NUCLEOTIDE SEQUENCE</scope>
    <source>
        <strain evidence="1">CHK195-9823</strain>
    </source>
</reference>
<dbReference type="EMBL" id="DXIQ01000107">
    <property type="protein sequence ID" value="HIV40291.1"/>
    <property type="molecule type" value="Genomic_DNA"/>
</dbReference>
<accession>A0A9D1THQ9</accession>
<evidence type="ECO:0000313" key="1">
    <source>
        <dbReference type="EMBL" id="HIV40291.1"/>
    </source>
</evidence>
<comment type="caution">
    <text evidence="1">The sequence shown here is derived from an EMBL/GenBank/DDBJ whole genome shotgun (WGS) entry which is preliminary data.</text>
</comment>
<proteinExistence type="predicted"/>
<dbReference type="Proteomes" id="UP000886814">
    <property type="component" value="Unassembled WGS sequence"/>
</dbReference>